<evidence type="ECO:0000256" key="6">
    <source>
        <dbReference type="ARBA" id="ARBA00023014"/>
    </source>
</evidence>
<dbReference type="InterPro" id="IPR015879">
    <property type="entry name" value="Ring_hydroxy_dOase_asu_C_dom"/>
</dbReference>
<evidence type="ECO:0000259" key="7">
    <source>
        <dbReference type="PROSITE" id="PS51296"/>
    </source>
</evidence>
<gene>
    <name evidence="8" type="ORF">METZ01_LOCUS23887</name>
</gene>
<sequence>MIDFYDIRKICQYKFYNGTIFPKIACRFIAQSMMSQFFSAFDENRIVKHGLPSAAYTDNYFFEQEAKHLFANAWTFVGFAHDLARAGDIIPLEVAGQPLFIVRSTKNKIRAFHNVCSHRNLKLVDKSHNCKSLITCPYHMWSYSLNGKLRAAPFFGGNKTELPQDFKLEENGLLEVPCQLFHDWIFINLNGDVASFESFIDPLKKQLVDFNLEDFVAVASIEFNEIKTNWKFLMENFIEPYHVQFVHKTTTSQPLANHYVVEDGHCLGSAVDLTSEQQNKAKEGTLSVSSRYLTLFPNFVQGVYYPDQLGVHLNQPISAGSTRQRRVIYQHKNVEHNEKEVEKIRKLWTSVHQEDHDICERLQEGRYSRASGLGGILSPHWESSVRKFQELVADSMRPALSISRT</sequence>
<keyword evidence="3" id="KW-0479">Metal-binding</keyword>
<protein>
    <recommendedName>
        <fullName evidence="7">Rieske domain-containing protein</fullName>
    </recommendedName>
</protein>
<dbReference type="EMBL" id="UINC01001108">
    <property type="protein sequence ID" value="SUZ71033.1"/>
    <property type="molecule type" value="Genomic_DNA"/>
</dbReference>
<evidence type="ECO:0000256" key="2">
    <source>
        <dbReference type="ARBA" id="ARBA00022714"/>
    </source>
</evidence>
<dbReference type="GO" id="GO:0005506">
    <property type="term" value="F:iron ion binding"/>
    <property type="evidence" value="ECO:0007669"/>
    <property type="project" value="InterPro"/>
</dbReference>
<dbReference type="PRINTS" id="PR00090">
    <property type="entry name" value="RNGDIOXGNASE"/>
</dbReference>
<feature type="domain" description="Rieske" evidence="7">
    <location>
        <begin position="74"/>
        <end position="176"/>
    </location>
</feature>
<keyword evidence="4" id="KW-0560">Oxidoreductase</keyword>
<name>A0A381Q062_9ZZZZ</name>
<dbReference type="AlphaFoldDB" id="A0A381Q062"/>
<keyword evidence="5" id="KW-0408">Iron</keyword>
<dbReference type="Pfam" id="PF00848">
    <property type="entry name" value="Ring_hydroxyl_A"/>
    <property type="match status" value="1"/>
</dbReference>
<dbReference type="GO" id="GO:0051537">
    <property type="term" value="F:2 iron, 2 sulfur cluster binding"/>
    <property type="evidence" value="ECO:0007669"/>
    <property type="project" value="UniProtKB-KW"/>
</dbReference>
<proteinExistence type="predicted"/>
<dbReference type="InterPro" id="IPR036922">
    <property type="entry name" value="Rieske_2Fe-2S_sf"/>
</dbReference>
<keyword evidence="6" id="KW-0411">Iron-sulfur</keyword>
<dbReference type="SUPFAM" id="SSF50022">
    <property type="entry name" value="ISP domain"/>
    <property type="match status" value="1"/>
</dbReference>
<dbReference type="PANTHER" id="PTHR43756:SF5">
    <property type="entry name" value="CHOLINE MONOOXYGENASE, CHLOROPLASTIC"/>
    <property type="match status" value="1"/>
</dbReference>
<dbReference type="InterPro" id="IPR001663">
    <property type="entry name" value="Rng_hydr_dOase-A"/>
</dbReference>
<dbReference type="InterPro" id="IPR017941">
    <property type="entry name" value="Rieske_2Fe-2S"/>
</dbReference>
<evidence type="ECO:0000256" key="1">
    <source>
        <dbReference type="ARBA" id="ARBA00001962"/>
    </source>
</evidence>
<reference evidence="8" key="1">
    <citation type="submission" date="2018-05" db="EMBL/GenBank/DDBJ databases">
        <authorList>
            <person name="Lanie J.A."/>
            <person name="Ng W.-L."/>
            <person name="Kazmierczak K.M."/>
            <person name="Andrzejewski T.M."/>
            <person name="Davidsen T.M."/>
            <person name="Wayne K.J."/>
            <person name="Tettelin H."/>
            <person name="Glass J.I."/>
            <person name="Rusch D."/>
            <person name="Podicherti R."/>
            <person name="Tsui H.-C.T."/>
            <person name="Winkler M.E."/>
        </authorList>
    </citation>
    <scope>NUCLEOTIDE SEQUENCE</scope>
</reference>
<comment type="cofactor">
    <cofactor evidence="1">
        <name>Fe cation</name>
        <dbReference type="ChEBI" id="CHEBI:24875"/>
    </cofactor>
</comment>
<dbReference type="Gene3D" id="2.102.10.10">
    <property type="entry name" value="Rieske [2Fe-2S] iron-sulphur domain"/>
    <property type="match status" value="1"/>
</dbReference>
<evidence type="ECO:0000256" key="3">
    <source>
        <dbReference type="ARBA" id="ARBA00022723"/>
    </source>
</evidence>
<evidence type="ECO:0000313" key="8">
    <source>
        <dbReference type="EMBL" id="SUZ71033.1"/>
    </source>
</evidence>
<evidence type="ECO:0000256" key="4">
    <source>
        <dbReference type="ARBA" id="ARBA00023002"/>
    </source>
</evidence>
<dbReference type="CDD" id="cd03469">
    <property type="entry name" value="Rieske_RO_Alpha_N"/>
    <property type="match status" value="1"/>
</dbReference>
<dbReference type="PROSITE" id="PS51296">
    <property type="entry name" value="RIESKE"/>
    <property type="match status" value="1"/>
</dbReference>
<dbReference type="CDD" id="cd00680">
    <property type="entry name" value="RHO_alpha_C"/>
    <property type="match status" value="1"/>
</dbReference>
<accession>A0A381Q062</accession>
<evidence type="ECO:0000256" key="5">
    <source>
        <dbReference type="ARBA" id="ARBA00023004"/>
    </source>
</evidence>
<dbReference type="Pfam" id="PF00355">
    <property type="entry name" value="Rieske"/>
    <property type="match status" value="1"/>
</dbReference>
<keyword evidence="2" id="KW-0001">2Fe-2S</keyword>
<dbReference type="Gene3D" id="3.90.380.10">
    <property type="entry name" value="Naphthalene 1,2-dioxygenase Alpha Subunit, Chain A, domain 1"/>
    <property type="match status" value="2"/>
</dbReference>
<dbReference type="SUPFAM" id="SSF55961">
    <property type="entry name" value="Bet v1-like"/>
    <property type="match status" value="1"/>
</dbReference>
<organism evidence="8">
    <name type="scientific">marine metagenome</name>
    <dbReference type="NCBI Taxonomy" id="408172"/>
    <lineage>
        <taxon>unclassified sequences</taxon>
        <taxon>metagenomes</taxon>
        <taxon>ecological metagenomes</taxon>
    </lineage>
</organism>
<dbReference type="PANTHER" id="PTHR43756">
    <property type="entry name" value="CHOLINE MONOOXYGENASE, CHLOROPLASTIC"/>
    <property type="match status" value="1"/>
</dbReference>
<dbReference type="GO" id="GO:0016491">
    <property type="term" value="F:oxidoreductase activity"/>
    <property type="evidence" value="ECO:0007669"/>
    <property type="project" value="UniProtKB-KW"/>
</dbReference>